<evidence type="ECO:0008006" key="5">
    <source>
        <dbReference type="Google" id="ProtNLM"/>
    </source>
</evidence>
<dbReference type="OrthoDB" id="3430447at2"/>
<keyword evidence="2" id="KW-0472">Membrane</keyword>
<reference evidence="4" key="1">
    <citation type="journal article" date="2017" name="Acta Aliment.">
        <title>Plant polysaccharide degrading enzyme system of Thermpbifida cellulosilytica TB100 revealed by de novo genome project data.</title>
        <authorList>
            <person name="Toth A."/>
            <person name="Baka E."/>
            <person name="Luzics S."/>
            <person name="Bata-Vidacs I."/>
            <person name="Nagy I."/>
            <person name="Balint B."/>
            <person name="Herceg R."/>
            <person name="Olasz F."/>
            <person name="Wilk T."/>
            <person name="Nagy T."/>
            <person name="Kriszt B."/>
            <person name="Nagy I."/>
            <person name="Kukolya J."/>
        </authorList>
    </citation>
    <scope>NUCLEOTIDE SEQUENCE [LARGE SCALE GENOMIC DNA]</scope>
    <source>
        <strain evidence="4">TB100</strain>
    </source>
</reference>
<gene>
    <name evidence="3" type="ORF">AC529_13185</name>
</gene>
<name>A0A147KG57_THECS</name>
<feature type="compositionally biased region" description="Basic and acidic residues" evidence="1">
    <location>
        <begin position="200"/>
        <end position="223"/>
    </location>
</feature>
<keyword evidence="2" id="KW-1133">Transmembrane helix</keyword>
<keyword evidence="2" id="KW-0812">Transmembrane</keyword>
<evidence type="ECO:0000313" key="3">
    <source>
        <dbReference type="EMBL" id="KUP96250.1"/>
    </source>
</evidence>
<dbReference type="Proteomes" id="UP000074382">
    <property type="component" value="Unassembled WGS sequence"/>
</dbReference>
<protein>
    <recommendedName>
        <fullName evidence="5">CDP-alcohol phosphatidyltransferase</fullName>
    </recommendedName>
</protein>
<dbReference type="EMBL" id="LGEM01000097">
    <property type="protein sequence ID" value="KUP96250.1"/>
    <property type="molecule type" value="Genomic_DNA"/>
</dbReference>
<feature type="transmembrane region" description="Helical" evidence="2">
    <location>
        <begin position="30"/>
        <end position="48"/>
    </location>
</feature>
<evidence type="ECO:0000313" key="4">
    <source>
        <dbReference type="Proteomes" id="UP000074382"/>
    </source>
</evidence>
<accession>A0A147KG57</accession>
<feature type="transmembrane region" description="Helical" evidence="2">
    <location>
        <begin position="260"/>
        <end position="278"/>
    </location>
</feature>
<dbReference type="RefSeq" id="WP_068758690.1">
    <property type="nucleotide sequence ID" value="NZ_KQ950189.1"/>
</dbReference>
<evidence type="ECO:0000256" key="2">
    <source>
        <dbReference type="SAM" id="Phobius"/>
    </source>
</evidence>
<proteinExistence type="predicted"/>
<dbReference type="STRING" id="665004.AC529_13185"/>
<feature type="region of interest" description="Disordered" evidence="1">
    <location>
        <begin position="155"/>
        <end position="225"/>
    </location>
</feature>
<keyword evidence="4" id="KW-1185">Reference proteome</keyword>
<feature type="compositionally biased region" description="Basic and acidic residues" evidence="1">
    <location>
        <begin position="155"/>
        <end position="166"/>
    </location>
</feature>
<comment type="caution">
    <text evidence="3">The sequence shown here is derived from an EMBL/GenBank/DDBJ whole genome shotgun (WGS) entry which is preliminary data.</text>
</comment>
<evidence type="ECO:0000256" key="1">
    <source>
        <dbReference type="SAM" id="MobiDB-lite"/>
    </source>
</evidence>
<dbReference type="PATRIC" id="fig|665004.4.peg.4148"/>
<sequence length="284" mass="30081">MTETGVLTARGLRPLADPVVRWAERRGTTAAAMARAGGVLTVVAAVWFTAPTLLGRLAGVLALALVLYCDAVGDRLGERGRDTLTAWSVSFLVHLREFVLYAALAVGADLDGRADAWAWAAGALVAYAVRESVVAARAARYAPVLRDAEEERLSPIEAIDPSRTDRDDSDPEFTAELLGGPPAREDTEPGGLVRIRTAPPRRDGGRRLPDGDRSGTAEPERGPARLRKGSGLLWDLVAFGPSERFLVIAATVTIWDVSAAFPALVAGFAVAVAGAAMTPRRHTP</sequence>
<dbReference type="AlphaFoldDB" id="A0A147KG57"/>
<organism evidence="3 4">
    <name type="scientific">Thermobifida cellulosilytica TB100</name>
    <dbReference type="NCBI Taxonomy" id="665004"/>
    <lineage>
        <taxon>Bacteria</taxon>
        <taxon>Bacillati</taxon>
        <taxon>Actinomycetota</taxon>
        <taxon>Actinomycetes</taxon>
        <taxon>Streptosporangiales</taxon>
        <taxon>Nocardiopsidaceae</taxon>
        <taxon>Thermobifida</taxon>
    </lineage>
</organism>